<dbReference type="InterPro" id="IPR038225">
    <property type="entry name" value="TagF_sf"/>
</dbReference>
<proteinExistence type="predicted"/>
<dbReference type="EMBL" id="NHON01000149">
    <property type="protein sequence ID" value="OWJ57431.1"/>
    <property type="molecule type" value="Genomic_DNA"/>
</dbReference>
<dbReference type="NCBIfam" id="TIGR03373">
    <property type="entry name" value="VI_minor_4"/>
    <property type="match status" value="1"/>
</dbReference>
<dbReference type="PIRSF" id="PIRSF029287">
    <property type="entry name" value="UCP029287"/>
    <property type="match status" value="1"/>
</dbReference>
<evidence type="ECO:0000313" key="2">
    <source>
        <dbReference type="Proteomes" id="UP000196655"/>
    </source>
</evidence>
<dbReference type="Gene3D" id="3.40.1730.10">
    <property type="entry name" value="pa0076 domain"/>
    <property type="match status" value="1"/>
</dbReference>
<dbReference type="Proteomes" id="UP000196655">
    <property type="component" value="Unassembled WGS sequence"/>
</dbReference>
<reference evidence="2" key="1">
    <citation type="submission" date="2017-05" db="EMBL/GenBank/DDBJ databases">
        <authorList>
            <person name="Macchi M."/>
            <person name="Festa S."/>
            <person name="Coppotelli B.M."/>
            <person name="Morelli I.S."/>
        </authorList>
    </citation>
    <scope>NUCLEOTIDE SEQUENCE [LARGE SCALE GENOMIC DNA]</scope>
    <source>
        <strain evidence="2">I</strain>
    </source>
</reference>
<dbReference type="AlphaFoldDB" id="A0A211YWV0"/>
<name>A0A211YWV0_9PROT</name>
<gene>
    <name evidence="1" type="ORF">BWR60_34240</name>
</gene>
<dbReference type="InterPro" id="IPR017748">
    <property type="entry name" value="TagF"/>
</dbReference>
<evidence type="ECO:0000313" key="1">
    <source>
        <dbReference type="EMBL" id="OWJ57431.1"/>
    </source>
</evidence>
<dbReference type="Pfam" id="PF09867">
    <property type="entry name" value="TagF_N"/>
    <property type="match status" value="1"/>
</dbReference>
<protein>
    <submittedName>
        <fullName evidence="1">Type VI secretion-associated protein</fullName>
    </submittedName>
</protein>
<dbReference type="OrthoDB" id="9801841at2"/>
<sequence>MPAGVLTEGRDHPGFFGKLPWLGDFVTRGLPVSFVTPWDGWLQAGMAATRDGLGEAWLDRFLTAPIWRFLLPAGCAGPAMAGVLMPSVDRVGRYFPLTLAIALDTDPPAEAPLTAAPWFEGLEAAALAALDEAVGPEAWEESVFRLQPPPLADADAIVPIDQGWQAHPLTDGPSLGTAGLRLGGYGAAAGRSRFWTNPSHGGWYLTGDGLPPASIWPQAFMGPPAAAEDAVR</sequence>
<organism evidence="1 2">
    <name type="scientific">Inquilinus limosus</name>
    <dbReference type="NCBI Taxonomy" id="171674"/>
    <lineage>
        <taxon>Bacteria</taxon>
        <taxon>Pseudomonadati</taxon>
        <taxon>Pseudomonadota</taxon>
        <taxon>Alphaproteobacteria</taxon>
        <taxon>Rhodospirillales</taxon>
        <taxon>Rhodospirillaceae</taxon>
        <taxon>Inquilinus</taxon>
    </lineage>
</organism>
<accession>A0A211YWV0</accession>
<keyword evidence="2" id="KW-1185">Reference proteome</keyword>
<comment type="caution">
    <text evidence="1">The sequence shown here is derived from an EMBL/GenBank/DDBJ whole genome shotgun (WGS) entry which is preliminary data.</text>
</comment>
<dbReference type="RefSeq" id="WP_088157535.1">
    <property type="nucleotide sequence ID" value="NZ_NHON01000149.1"/>
</dbReference>